<dbReference type="EMBL" id="DF843235">
    <property type="protein sequence ID" value="GAT47246.1"/>
    <property type="molecule type" value="Genomic_DNA"/>
</dbReference>
<protein>
    <recommendedName>
        <fullName evidence="4">C2H2-type domain-containing protein</fullName>
    </recommendedName>
</protein>
<name>A0ABQ0LBL2_MYCCL</name>
<accession>A0ABQ0LBL2</accession>
<evidence type="ECO:0000313" key="2">
    <source>
        <dbReference type="EMBL" id="GAT47246.1"/>
    </source>
</evidence>
<feature type="non-terminal residue" evidence="2">
    <location>
        <position position="163"/>
    </location>
</feature>
<evidence type="ECO:0008006" key="4">
    <source>
        <dbReference type="Google" id="ProtNLM"/>
    </source>
</evidence>
<proteinExistence type="predicted"/>
<feature type="compositionally biased region" description="Pro residues" evidence="1">
    <location>
        <begin position="105"/>
        <end position="115"/>
    </location>
</feature>
<feature type="compositionally biased region" description="Polar residues" evidence="1">
    <location>
        <begin position="69"/>
        <end position="82"/>
    </location>
</feature>
<evidence type="ECO:0000313" key="3">
    <source>
        <dbReference type="Proteomes" id="UP000815677"/>
    </source>
</evidence>
<gene>
    <name evidence="2" type="ORF">MCHLO_04711</name>
</gene>
<evidence type="ECO:0000256" key="1">
    <source>
        <dbReference type="SAM" id="MobiDB-lite"/>
    </source>
</evidence>
<organism evidence="2 3">
    <name type="scientific">Mycena chlorophos</name>
    <name type="common">Agaric fungus</name>
    <name type="synonym">Agaricus chlorophos</name>
    <dbReference type="NCBI Taxonomy" id="658473"/>
    <lineage>
        <taxon>Eukaryota</taxon>
        <taxon>Fungi</taxon>
        <taxon>Dikarya</taxon>
        <taxon>Basidiomycota</taxon>
        <taxon>Agaricomycotina</taxon>
        <taxon>Agaricomycetes</taxon>
        <taxon>Agaricomycetidae</taxon>
        <taxon>Agaricales</taxon>
        <taxon>Marasmiineae</taxon>
        <taxon>Mycenaceae</taxon>
        <taxon>Mycena</taxon>
    </lineage>
</organism>
<feature type="compositionally biased region" description="Acidic residues" evidence="1">
    <location>
        <begin position="142"/>
        <end position="154"/>
    </location>
</feature>
<reference evidence="2" key="1">
    <citation type="submission" date="2014-09" db="EMBL/GenBank/DDBJ databases">
        <title>Genome sequence of the luminous mushroom Mycena chlorophos for searching fungal bioluminescence genes.</title>
        <authorList>
            <person name="Tanaka Y."/>
            <person name="Kasuga D."/>
            <person name="Oba Y."/>
            <person name="Hase S."/>
            <person name="Sato K."/>
            <person name="Oba Y."/>
            <person name="Sakakibara Y."/>
        </authorList>
    </citation>
    <scope>NUCLEOTIDE SEQUENCE</scope>
</reference>
<feature type="region of interest" description="Disordered" evidence="1">
    <location>
        <begin position="59"/>
        <end position="163"/>
    </location>
</feature>
<dbReference type="Proteomes" id="UP000815677">
    <property type="component" value="Unassembled WGS sequence"/>
</dbReference>
<sequence>MAELFYCQHGGPCEKVFTERKARNRHQASCPKFNAVDATLEAQLEVRRQRMRLEAEAAEVAAEQASEMDMQTSLSGATNTLFIPQDDPPPPMDTDAEPLPHREPTPIPEPAPEPTGRPVRTKRPTWKLLQQLPDPPAPLPDAPEDEEPEPELLPEPEWNIRTA</sequence>
<keyword evidence="3" id="KW-1185">Reference proteome</keyword>